<dbReference type="InterPro" id="IPR011990">
    <property type="entry name" value="TPR-like_helical_dom_sf"/>
</dbReference>
<dbReference type="Gene3D" id="2.40.50.140">
    <property type="entry name" value="Nucleic acid-binding proteins"/>
    <property type="match status" value="1"/>
</dbReference>
<dbReference type="InterPro" id="IPR011009">
    <property type="entry name" value="Kinase-like_dom_sf"/>
</dbReference>
<dbReference type="EMBL" id="CP036291">
    <property type="protein sequence ID" value="QDU89369.1"/>
    <property type="molecule type" value="Genomic_DNA"/>
</dbReference>
<dbReference type="RefSeq" id="WP_197526807.1">
    <property type="nucleotide sequence ID" value="NZ_CP036291.1"/>
</dbReference>
<gene>
    <name evidence="1" type="ORF">Pla175_27580</name>
</gene>
<dbReference type="SUPFAM" id="SSF50249">
    <property type="entry name" value="Nucleic acid-binding proteins"/>
    <property type="match status" value="1"/>
</dbReference>
<evidence type="ECO:0000313" key="1">
    <source>
        <dbReference type="EMBL" id="QDU89369.1"/>
    </source>
</evidence>
<reference evidence="1 2" key="1">
    <citation type="submission" date="2019-02" db="EMBL/GenBank/DDBJ databases">
        <title>Deep-cultivation of Planctomycetes and their phenomic and genomic characterization uncovers novel biology.</title>
        <authorList>
            <person name="Wiegand S."/>
            <person name="Jogler M."/>
            <person name="Boedeker C."/>
            <person name="Pinto D."/>
            <person name="Vollmers J."/>
            <person name="Rivas-Marin E."/>
            <person name="Kohn T."/>
            <person name="Peeters S.H."/>
            <person name="Heuer A."/>
            <person name="Rast P."/>
            <person name="Oberbeckmann S."/>
            <person name="Bunk B."/>
            <person name="Jeske O."/>
            <person name="Meyerdierks A."/>
            <person name="Storesund J.E."/>
            <person name="Kallscheuer N."/>
            <person name="Luecker S."/>
            <person name="Lage O.M."/>
            <person name="Pohl T."/>
            <person name="Merkel B.J."/>
            <person name="Hornburger P."/>
            <person name="Mueller R.-W."/>
            <person name="Bruemmer F."/>
            <person name="Labrenz M."/>
            <person name="Spormann A.M."/>
            <person name="Op den Camp H."/>
            <person name="Overmann J."/>
            <person name="Amann R."/>
            <person name="Jetten M.S.M."/>
            <person name="Mascher T."/>
            <person name="Medema M.H."/>
            <person name="Devos D.P."/>
            <person name="Kaster A.-K."/>
            <person name="Ovreas L."/>
            <person name="Rohde M."/>
            <person name="Galperin M.Y."/>
            <person name="Jogler C."/>
        </authorList>
    </citation>
    <scope>NUCLEOTIDE SEQUENCE [LARGE SCALE GENOMIC DNA]</scope>
    <source>
        <strain evidence="1 2">Pla175</strain>
    </source>
</reference>
<sequence length="2118" mass="238227">MSHESSAASQAVRLGAEDGQDEVATQLRRHLDEDFHAIVREAFQLWCGGGRFQIVKDFQGGHSGAAVLKVDLSYEPGTEGELPGGGYILKVYRHKPSSEDATERKRHDEATGLTHGDAIRIPQLMREHSAEDEGRTRSVLLYQIAGESSTRLTTLQNAAHQLHEFSGGLALGILRQWARGAGTAMSGRELLEAWLKSLDRSSRPNVHKLIEGVFAGKAQMYAAGKSLVNPLWLYAQCGEENDREVHFPGFLHGDLHLENVLVERKSEDDPPFWLIDFALARNEAPIGFDQSYLEVSLILCCLRDPTPEQVANLCDAVEQAPGKERVPHDNRGLLEMLRGVRDAIARWHEESALGRSDEVRRQFVLSRVAAGLNWADKDGMSESNRLVALYYAAWNARRYVEEFIPQVWQRLQDGDTAVHDVQTSADEADLWQRIWNATSGFDSRQTRFVLIADRQLPSEQLRSIGLLPWSAVIDLDAESDESGLHRSAVDTLRRRRAVREFSLAGELIDFDRGTAWMMAAGWKRRGEAVPSLDDWRVTHRRNVRGFLERFRDSVGSMQTVVVILPRLDDGSADDRERLDLLADVVNEAFGKSASVIQLGAHKPLSPLVVEHIPLQGSLFLRNIADMFGSERASENVSLPSIEDGDVEISMESLREFEEDLELLHSRLLSDPEGLPEEGDSEFWRGSPPTWHDINANFDVPRDAEASIEKQLRAALTDRRIYTVELRHQPGSGGTTLAHRLAWNLRREHPVAILRKRSQYTADLIGKLFHTTGLPVLLVADAGTITDAERLDLMSDLRDRNCRLVMLYVKRVFGSNAETDEGKRTHERSRVDLSDPMSERESGRFFEAFSSFTDDSRRISELKKITDEKDYRRYRSPFFYGLITFERDFKSVQNFVRAHTSQISRNTREALEYLSLLTRFSKISVHESLVKRLMNLRSRNFASLREAIGDGPWGLLLSQDGRVKILHPVIAEEVLRHFSENEDWRLDLADLSMRLIEDLANRVGSSAEEVIELIAQLFINREDAPSNATDDLSEQRKFSELIDTIDFAGSERRASRAMAGQRVLETLVDNFDRQSHFWNHLGRHRTHRLSKNFDVAVDNLDTAIRLEPNSSVHHHQRGSILRYWIKKDLVDALRRQQRTNDPDAVTPVTMLNSIQERFEDAQASFAVARDIAQYEEYSYVTEIQMILAVAKMLKRAAKSGSMQELQSKDSVVGEWLAQNMTTAEDLFHAAREVHGRYDVRQSSYLRGCLRDMDILNGNLLKVIKDWEAALSVGATNPKSRRGLAHVYVAKSSRDRSRMPQRDARRVTQLIEKNLSNGGDEADYRLWFNAYCVLPEFDLEHAIYRLQQWSDRHDKALRANYYLYVLEFVAWFHGERLDAEELLEYEHRMQEAAGHFPRIRSYEWLGFEGGSCPIVGEDSLGDWVDLKTAQEADAPRRFWSSTSPLRRINGVIDRMNGPQSGRILIGDSATAFFVPGTRFWASSDRHKKVNFFLGFSYNGLRAWMVEEGHVENGDRRKVTDDPVRSPLGAELAPPAELIGAGARQALMTGVRQFLLDMLEIREVRDEPLLLTEICDRLDSALNSDNTLERLGFGSLESLVATFHDLRIASDEGDGAELRRRGGSDRRADAPRVTATGRIRLINATERFGYIEPDRGEQDYRFTPDALHAAQWADLRKGQRVSYVASRNGRTLLAKNVSLSRFESHPIAQVTLDLREQAAAFVKERLYQAMIDLQTVSIAQLENGLRREVLGGMTVRNALGYPSLEDFLDRATPDVQLGASKQGDGSVTVFLTPRPKPLPGLGEALITAAVDDESPHAQTALATKRSVGQPLLKDASATRAELLVQVCDAAYALLTSEPHKPWYLTDLSPKIRSTLKLSGLPLKKQLGRPLSAVLSADGRFELPTNGPSATVQLAAGPRTQCHEKRYGGPAPKKQEATEVRVQQDRRRAIQLAIEIVQTEPEGLLVSRLASLVAQEFGREVPLRVRLGMGFTHLLQSDNRFEITAAGPDAFARLSTNHSAVVRLDGAGSREVVGPEPTLVDQESIPRYIRRIVQDAEPNGIPMVELGNMIRGHLADNAEVIAPLRQILGGTLSTYIEHEVQGVGIVGEKPRQSVRVSSVRPK</sequence>
<dbReference type="SUPFAM" id="SSF56112">
    <property type="entry name" value="Protein kinase-like (PK-like)"/>
    <property type="match status" value="1"/>
</dbReference>
<accession>A0A518DD27</accession>
<dbReference type="Proteomes" id="UP000317429">
    <property type="component" value="Chromosome"/>
</dbReference>
<dbReference type="Gene3D" id="1.25.40.10">
    <property type="entry name" value="Tetratricopeptide repeat domain"/>
    <property type="match status" value="1"/>
</dbReference>
<keyword evidence="2" id="KW-1185">Reference proteome</keyword>
<proteinExistence type="predicted"/>
<dbReference type="KEGG" id="pnd:Pla175_27580"/>
<organism evidence="1 2">
    <name type="scientific">Pirellulimonas nuda</name>
    <dbReference type="NCBI Taxonomy" id="2528009"/>
    <lineage>
        <taxon>Bacteria</taxon>
        <taxon>Pseudomonadati</taxon>
        <taxon>Planctomycetota</taxon>
        <taxon>Planctomycetia</taxon>
        <taxon>Pirellulales</taxon>
        <taxon>Lacipirellulaceae</taxon>
        <taxon>Pirellulimonas</taxon>
    </lineage>
</organism>
<dbReference type="PANTHER" id="PTHR16155:SF19">
    <property type="entry name" value="DED DOMAIN-CONTAINING PROTEIN"/>
    <property type="match status" value="1"/>
</dbReference>
<dbReference type="InterPro" id="IPR012340">
    <property type="entry name" value="NA-bd_OB-fold"/>
</dbReference>
<keyword evidence="1" id="KW-0808">Transferase</keyword>
<name>A0A518DD27_9BACT</name>
<dbReference type="GO" id="GO:0016740">
    <property type="term" value="F:transferase activity"/>
    <property type="evidence" value="ECO:0007669"/>
    <property type="project" value="UniProtKB-KW"/>
</dbReference>
<evidence type="ECO:0000313" key="2">
    <source>
        <dbReference type="Proteomes" id="UP000317429"/>
    </source>
</evidence>
<dbReference type="PANTHER" id="PTHR16155">
    <property type="entry name" value="DED DOMAIN-CONTAINING PROTEIN"/>
    <property type="match status" value="1"/>
</dbReference>
<protein>
    <submittedName>
        <fullName evidence="1">Phosphotransferase enzyme family protein</fullName>
    </submittedName>
</protein>
<dbReference type="GO" id="GO:0005737">
    <property type="term" value="C:cytoplasm"/>
    <property type="evidence" value="ECO:0007669"/>
    <property type="project" value="TreeGrafter"/>
</dbReference>